<dbReference type="Proteomes" id="UP000078486">
    <property type="component" value="Unassembled WGS sequence"/>
</dbReference>
<dbReference type="EMBL" id="LRRQ01000023">
    <property type="protein sequence ID" value="OAM91561.1"/>
    <property type="molecule type" value="Genomic_DNA"/>
</dbReference>
<organism evidence="2 3">
    <name type="scientific">Termitidicoccus mucosus</name>
    <dbReference type="NCBI Taxonomy" id="1184151"/>
    <lineage>
        <taxon>Bacteria</taxon>
        <taxon>Pseudomonadati</taxon>
        <taxon>Verrucomicrobiota</taxon>
        <taxon>Opitutia</taxon>
        <taxon>Opitutales</taxon>
        <taxon>Opitutaceae</taxon>
        <taxon>Termitidicoccus</taxon>
    </lineage>
</organism>
<gene>
    <name evidence="2" type="ORF">AW736_02675</name>
</gene>
<proteinExistence type="predicted"/>
<dbReference type="InterPro" id="IPR025960">
    <property type="entry name" value="RVT_N"/>
</dbReference>
<evidence type="ECO:0000313" key="3">
    <source>
        <dbReference type="Proteomes" id="UP000078486"/>
    </source>
</evidence>
<reference evidence="2 3" key="1">
    <citation type="submission" date="2016-01" db="EMBL/GenBank/DDBJ databases">
        <title>High potential of lignocellulose degradation of a new Verrucomicrobia species.</title>
        <authorList>
            <person name="Wang Y."/>
            <person name="Shi Y."/>
            <person name="Qiu Z."/>
            <person name="Liu S."/>
            <person name="Yang H."/>
        </authorList>
    </citation>
    <scope>NUCLEOTIDE SEQUENCE [LARGE SCALE GENOMIC DNA]</scope>
    <source>
        <strain evidence="2 3">TSB47</strain>
    </source>
</reference>
<dbReference type="STRING" id="1184151.AW736_02675"/>
<feature type="domain" description="Reverse transcriptase N-terminal" evidence="1">
    <location>
        <begin position="5"/>
        <end position="60"/>
    </location>
</feature>
<protein>
    <recommendedName>
        <fullName evidence="1">Reverse transcriptase N-terminal domain-containing protein</fullName>
    </recommendedName>
</protein>
<sequence length="118" mass="13746">MTSDWEQLDWPSHERHVRRLQARLVKATREKRWGKVKSLQWLLTHSFSGKALAVKRVTDKTDMPMPPDFPAHVTLAARLTRLLRQRSRHDAGLKLSADLRALYIQLALVFEEPRRPSA</sequence>
<dbReference type="Pfam" id="PF13655">
    <property type="entry name" value="RVT_N"/>
    <property type="match status" value="1"/>
</dbReference>
<evidence type="ECO:0000259" key="1">
    <source>
        <dbReference type="Pfam" id="PF13655"/>
    </source>
</evidence>
<evidence type="ECO:0000313" key="2">
    <source>
        <dbReference type="EMBL" id="OAM91561.1"/>
    </source>
</evidence>
<comment type="caution">
    <text evidence="2">The sequence shown here is derived from an EMBL/GenBank/DDBJ whole genome shotgun (WGS) entry which is preliminary data.</text>
</comment>
<keyword evidence="3" id="KW-1185">Reference proteome</keyword>
<dbReference type="AlphaFoldDB" id="A0A178IPD5"/>
<name>A0A178IPD5_9BACT</name>
<accession>A0A178IPD5</accession>